<dbReference type="InterPro" id="IPR050983">
    <property type="entry name" value="GST_Omega/HSP26"/>
</dbReference>
<dbReference type="Pfam" id="PF04399">
    <property type="entry name" value="Glutaredoxin2_C"/>
    <property type="match status" value="1"/>
</dbReference>
<dbReference type="Gene3D" id="1.20.1050.10">
    <property type="match status" value="1"/>
</dbReference>
<gene>
    <name evidence="2" type="primary">grxB</name>
    <name evidence="2" type="ORF">CVP05_01925</name>
</gene>
<dbReference type="SUPFAM" id="SSF47616">
    <property type="entry name" value="GST C-terminal domain-like"/>
    <property type="match status" value="1"/>
</dbReference>
<dbReference type="SUPFAM" id="SSF52833">
    <property type="entry name" value="Thioredoxin-like"/>
    <property type="match status" value="1"/>
</dbReference>
<dbReference type="AlphaFoldDB" id="A0A2M8S640"/>
<dbReference type="NCBIfam" id="TIGR02182">
    <property type="entry name" value="GRXB"/>
    <property type="match status" value="1"/>
</dbReference>
<keyword evidence="3" id="KW-1185">Reference proteome</keyword>
<protein>
    <submittedName>
        <fullName evidence="2">Glutaredoxin, GrxB family</fullName>
    </submittedName>
</protein>
<dbReference type="InterPro" id="IPR040079">
    <property type="entry name" value="Glutathione_S-Trfase"/>
</dbReference>
<dbReference type="SFLD" id="SFLDS00019">
    <property type="entry name" value="Glutathione_Transferase_(cytos"/>
    <property type="match status" value="1"/>
</dbReference>
<dbReference type="Gene3D" id="3.40.30.10">
    <property type="entry name" value="Glutaredoxin"/>
    <property type="match status" value="1"/>
</dbReference>
<feature type="domain" description="GST N-terminal" evidence="1">
    <location>
        <begin position="1"/>
        <end position="77"/>
    </location>
</feature>
<name>A0A2M8S640_9PAST</name>
<dbReference type="PANTHER" id="PTHR43968">
    <property type="match status" value="1"/>
</dbReference>
<dbReference type="InterPro" id="IPR011901">
    <property type="entry name" value="Grx2"/>
</dbReference>
<dbReference type="SFLD" id="SFLDG01183">
    <property type="entry name" value="Grx2-like"/>
    <property type="match status" value="1"/>
</dbReference>
<organism evidence="2 3">
    <name type="scientific">Conservatibacter flavescens</name>
    <dbReference type="NCBI Taxonomy" id="28161"/>
    <lineage>
        <taxon>Bacteria</taxon>
        <taxon>Pseudomonadati</taxon>
        <taxon>Pseudomonadota</taxon>
        <taxon>Gammaproteobacteria</taxon>
        <taxon>Pasteurellales</taxon>
        <taxon>Pasteurellaceae</taxon>
        <taxon>Conservatibacter</taxon>
    </lineage>
</organism>
<dbReference type="InterPro" id="IPR011767">
    <property type="entry name" value="GLR_AS"/>
</dbReference>
<dbReference type="SMR" id="A0A2M8S640"/>
<dbReference type="PANTHER" id="PTHR43968:SF6">
    <property type="entry name" value="GLUTATHIONE S-TRANSFERASE OMEGA"/>
    <property type="match status" value="1"/>
</dbReference>
<comment type="caution">
    <text evidence="2">The sequence shown here is derived from an EMBL/GenBank/DDBJ whole genome shotgun (WGS) entry which is preliminary data.</text>
</comment>
<dbReference type="CDD" id="cd03199">
    <property type="entry name" value="GST_C_GRX2"/>
    <property type="match status" value="1"/>
</dbReference>
<reference evidence="2 3" key="1">
    <citation type="submission" date="2017-11" db="EMBL/GenBank/DDBJ databases">
        <title>Reclassification of Bisgaard taxon 7 as Conservatibacter flavescens gen. nov., sp. nov.</title>
        <authorList>
            <person name="Christensen H."/>
        </authorList>
    </citation>
    <scope>NUCLEOTIDE SEQUENCE [LARGE SCALE GENOMIC DNA]</scope>
    <source>
        <strain evidence="2 3">7_4</strain>
    </source>
</reference>
<dbReference type="Proteomes" id="UP000229329">
    <property type="component" value="Unassembled WGS sequence"/>
</dbReference>
<dbReference type="NCBIfam" id="NF007702">
    <property type="entry name" value="PRK10387.1"/>
    <property type="match status" value="1"/>
</dbReference>
<sequence>MKLYVYDHCPYCIRARMIFGLKKLPVDLVFVHNDDADTPIRLIGKKAVPILETEDGKIMPESLDIVRYIDALVTPKLLIDDIRPEVTQWIEKIRSYSNNLLYPRFVKLDLPEYETESARNYFIEKKSEVAGNFDELYEKSAEYLAMLHQDLAELEGLLVSDEAFSGTLSYEDIVLFPILRNFTCIEGIEFPAKIARYIGNMAVLSRISLYYSKAC</sequence>
<dbReference type="InterPro" id="IPR036282">
    <property type="entry name" value="Glutathione-S-Trfase_C_sf"/>
</dbReference>
<dbReference type="InterPro" id="IPR004045">
    <property type="entry name" value="Glutathione_S-Trfase_N"/>
</dbReference>
<evidence type="ECO:0000313" key="3">
    <source>
        <dbReference type="Proteomes" id="UP000229329"/>
    </source>
</evidence>
<dbReference type="Pfam" id="PF13417">
    <property type="entry name" value="GST_N_3"/>
    <property type="match status" value="1"/>
</dbReference>
<dbReference type="InterPro" id="IPR036249">
    <property type="entry name" value="Thioredoxin-like_sf"/>
</dbReference>
<dbReference type="GO" id="GO:0005829">
    <property type="term" value="C:cytosol"/>
    <property type="evidence" value="ECO:0007669"/>
    <property type="project" value="InterPro"/>
</dbReference>
<dbReference type="RefSeq" id="WP_100287863.1">
    <property type="nucleotide sequence ID" value="NZ_PHHA01000002.1"/>
</dbReference>
<dbReference type="InterPro" id="IPR007494">
    <property type="entry name" value="Glutaredoxin2_C"/>
</dbReference>
<dbReference type="PROSITE" id="PS50404">
    <property type="entry name" value="GST_NTER"/>
    <property type="match status" value="1"/>
</dbReference>
<accession>A0A2M8S640</accession>
<proteinExistence type="predicted"/>
<evidence type="ECO:0000313" key="2">
    <source>
        <dbReference type="EMBL" id="PJG86588.1"/>
    </source>
</evidence>
<dbReference type="EMBL" id="PHHA01000002">
    <property type="protein sequence ID" value="PJG86588.1"/>
    <property type="molecule type" value="Genomic_DNA"/>
</dbReference>
<dbReference type="PROSITE" id="PS00195">
    <property type="entry name" value="GLUTAREDOXIN_1"/>
    <property type="match status" value="1"/>
</dbReference>
<dbReference type="OrthoDB" id="5291571at2"/>
<evidence type="ECO:0000259" key="1">
    <source>
        <dbReference type="PROSITE" id="PS50404"/>
    </source>
</evidence>
<dbReference type="SFLD" id="SFLDG01204">
    <property type="entry name" value="Grx2-like.1"/>
    <property type="match status" value="1"/>
</dbReference>